<name>A0A7W0CCR7_9BACT</name>
<gene>
    <name evidence="2" type="ORF">HNR65_003622</name>
</gene>
<dbReference type="InterPro" id="IPR036188">
    <property type="entry name" value="FAD/NAD-bd_sf"/>
</dbReference>
<dbReference type="Proteomes" id="UP000525298">
    <property type="component" value="Unassembled WGS sequence"/>
</dbReference>
<protein>
    <submittedName>
        <fullName evidence="2">Glycine/D-amino acid oxidase-like deaminating enzyme</fullName>
    </submittedName>
</protein>
<dbReference type="Gene3D" id="3.50.50.60">
    <property type="entry name" value="FAD/NAD(P)-binding domain"/>
    <property type="match status" value="1"/>
</dbReference>
<organism evidence="2 3">
    <name type="scientific">Desulfosalsimonas propionicica</name>
    <dbReference type="NCBI Taxonomy" id="332175"/>
    <lineage>
        <taxon>Bacteria</taxon>
        <taxon>Pseudomonadati</taxon>
        <taxon>Thermodesulfobacteriota</taxon>
        <taxon>Desulfobacteria</taxon>
        <taxon>Desulfobacterales</taxon>
        <taxon>Desulfosalsimonadaceae</taxon>
        <taxon>Desulfosalsimonas</taxon>
    </lineage>
</organism>
<reference evidence="2 3" key="1">
    <citation type="submission" date="2020-07" db="EMBL/GenBank/DDBJ databases">
        <title>Genomic Encyclopedia of Type Strains, Phase IV (KMG-IV): sequencing the most valuable type-strain genomes for metagenomic binning, comparative biology and taxonomic classification.</title>
        <authorList>
            <person name="Goeker M."/>
        </authorList>
    </citation>
    <scope>NUCLEOTIDE SEQUENCE [LARGE SCALE GENOMIC DNA]</scope>
    <source>
        <strain evidence="2 3">DSM 17721</strain>
    </source>
</reference>
<dbReference type="AlphaFoldDB" id="A0A7W0CCR7"/>
<dbReference type="EMBL" id="JACDUS010000022">
    <property type="protein sequence ID" value="MBA2883260.1"/>
    <property type="molecule type" value="Genomic_DNA"/>
</dbReference>
<dbReference type="Gene3D" id="3.30.9.10">
    <property type="entry name" value="D-Amino Acid Oxidase, subunit A, domain 2"/>
    <property type="match status" value="1"/>
</dbReference>
<accession>A0A7W0CCR7</accession>
<dbReference type="InterPro" id="IPR006076">
    <property type="entry name" value="FAD-dep_OxRdtase"/>
</dbReference>
<dbReference type="Pfam" id="PF01266">
    <property type="entry name" value="DAO"/>
    <property type="match status" value="1"/>
</dbReference>
<evidence type="ECO:0000313" key="2">
    <source>
        <dbReference type="EMBL" id="MBA2883260.1"/>
    </source>
</evidence>
<evidence type="ECO:0000313" key="3">
    <source>
        <dbReference type="Proteomes" id="UP000525298"/>
    </source>
</evidence>
<feature type="domain" description="FAD dependent oxidoreductase" evidence="1">
    <location>
        <begin position="4"/>
        <end position="89"/>
    </location>
</feature>
<proteinExistence type="predicted"/>
<keyword evidence="3" id="KW-1185">Reference proteome</keyword>
<evidence type="ECO:0000259" key="1">
    <source>
        <dbReference type="Pfam" id="PF01266"/>
    </source>
</evidence>
<sequence>MLSRIALLEAQIIGYGASGRNGGFNMTPFGLTMGIARLRFGRSAAREAHLYMERAVDTTRELIGSRELDCDYYHPGFLRVATSPSYKKRMRFSL</sequence>
<comment type="caution">
    <text evidence="2">The sequence shown here is derived from an EMBL/GenBank/DDBJ whole genome shotgun (WGS) entry which is preliminary data.</text>
</comment>